<evidence type="ECO:0000313" key="3">
    <source>
        <dbReference type="Proteomes" id="UP000006281"/>
    </source>
</evidence>
<keyword evidence="1" id="KW-0472">Membrane</keyword>
<dbReference type="AlphaFoldDB" id="K0JZK2"/>
<dbReference type="Proteomes" id="UP000006281">
    <property type="component" value="Chromosome"/>
</dbReference>
<keyword evidence="1" id="KW-0812">Transmembrane</keyword>
<keyword evidence="3" id="KW-1185">Reference proteome</keyword>
<dbReference type="EMBL" id="HE804045">
    <property type="protein sequence ID" value="CCH33425.1"/>
    <property type="molecule type" value="Genomic_DNA"/>
</dbReference>
<dbReference type="HOGENOM" id="CLU_1694235_0_0_11"/>
<gene>
    <name evidence="2" type="ordered locus">BN6_61740</name>
</gene>
<keyword evidence="1" id="KW-1133">Transmembrane helix</keyword>
<protein>
    <submittedName>
        <fullName evidence="2">Uncharacterized protein</fullName>
    </submittedName>
</protein>
<organism evidence="2 3">
    <name type="scientific">Saccharothrix espanaensis (strain ATCC 51144 / DSM 44229 / JCM 9112 / NBRC 15066 / NRRL 15764)</name>
    <dbReference type="NCBI Taxonomy" id="1179773"/>
    <lineage>
        <taxon>Bacteria</taxon>
        <taxon>Bacillati</taxon>
        <taxon>Actinomycetota</taxon>
        <taxon>Actinomycetes</taxon>
        <taxon>Pseudonocardiales</taxon>
        <taxon>Pseudonocardiaceae</taxon>
        <taxon>Saccharothrix</taxon>
    </lineage>
</organism>
<sequence length="155" mass="17007">MERARPAPADRDVVWVILPAAGLWVTVGRPHLRRRGSGRRSKVFSRGDGASGLVATARDDRVRCREEVVEVVVPSSRTARSKPLVRAPRVRAGLRRAGRWRRDRAPRIWKPVRAALVVLEGVVAPLKGDVALAVTARALIVVGDTVVDAGRHERP</sequence>
<name>K0JZK2_SACES</name>
<feature type="transmembrane region" description="Helical" evidence="1">
    <location>
        <begin position="13"/>
        <end position="32"/>
    </location>
</feature>
<evidence type="ECO:0000256" key="1">
    <source>
        <dbReference type="SAM" id="Phobius"/>
    </source>
</evidence>
<dbReference type="KEGG" id="sesp:BN6_61740"/>
<proteinExistence type="predicted"/>
<reference evidence="2 3" key="1">
    <citation type="journal article" date="2012" name="BMC Genomics">
        <title>Complete genome sequence of Saccharothrix espanaensis DSM 44229T and comparison to the other completely sequenced Pseudonocardiaceae.</title>
        <authorList>
            <person name="Strobel T."/>
            <person name="Al-Dilaimi A."/>
            <person name="Blom J."/>
            <person name="Gessner A."/>
            <person name="Kalinowski J."/>
            <person name="Luzhetska M."/>
            <person name="Puhler A."/>
            <person name="Szczepanowski R."/>
            <person name="Bechthold A."/>
            <person name="Ruckert C."/>
        </authorList>
    </citation>
    <scope>NUCLEOTIDE SEQUENCE [LARGE SCALE GENOMIC DNA]</scope>
    <source>
        <strain evidence="3">ATCC 51144 / DSM 44229 / JCM 9112 / NBRC 15066 / NRRL 15764</strain>
    </source>
</reference>
<evidence type="ECO:0000313" key="2">
    <source>
        <dbReference type="EMBL" id="CCH33425.1"/>
    </source>
</evidence>
<accession>K0JZK2</accession>